<evidence type="ECO:0000256" key="1">
    <source>
        <dbReference type="SAM" id="Phobius"/>
    </source>
</evidence>
<keyword evidence="1" id="KW-0812">Transmembrane</keyword>
<protein>
    <recommendedName>
        <fullName evidence="4">YcxB family protein</fullName>
    </recommendedName>
</protein>
<accession>A0A6I1MIF1</accession>
<sequence length="179" mass="21181">MLCFNLTKELYKKCRVKYINYELRYQVLLEFIGCILVIIMTRLFLVNNKNFSDILYIITLGGWGVFSLYCNIKNKKILLKKIEKDIKLFEELNMFGQCSVELLNEGLNVKYNSKTKIYPWNIIKNALIINNDLYITISSVEHIIISQKAFNKDKSSKDFIKDLEEYKKFKTYLSIIQSI</sequence>
<evidence type="ECO:0000313" key="2">
    <source>
        <dbReference type="EMBL" id="MPQ42188.1"/>
    </source>
</evidence>
<dbReference type="RefSeq" id="WP_152886613.1">
    <property type="nucleotide sequence ID" value="NZ_WHJC01000001.1"/>
</dbReference>
<dbReference type="OrthoDB" id="9998668at2"/>
<organism evidence="2 3">
    <name type="scientific">Clostridium tarantellae</name>
    <dbReference type="NCBI Taxonomy" id="39493"/>
    <lineage>
        <taxon>Bacteria</taxon>
        <taxon>Bacillati</taxon>
        <taxon>Bacillota</taxon>
        <taxon>Clostridia</taxon>
        <taxon>Eubacteriales</taxon>
        <taxon>Clostridiaceae</taxon>
        <taxon>Clostridium</taxon>
    </lineage>
</organism>
<gene>
    <name evidence="2" type="ORF">GBZ86_00215</name>
</gene>
<keyword evidence="1" id="KW-1133">Transmembrane helix</keyword>
<keyword evidence="1" id="KW-0472">Membrane</keyword>
<reference evidence="2 3" key="1">
    <citation type="submission" date="2019-10" db="EMBL/GenBank/DDBJ databases">
        <title>The Genome Sequence of Clostridium tarantellae Isolated from Fish Brain.</title>
        <authorList>
            <person name="Bano L."/>
            <person name="Kiel M."/>
            <person name="Sales G."/>
            <person name="Doxey A.C."/>
            <person name="Mansfield M.J."/>
            <person name="Schiavone M."/>
            <person name="Rossetto O."/>
            <person name="Pirazzini M."/>
            <person name="Dobrindt U."/>
            <person name="Montecucco C."/>
        </authorList>
    </citation>
    <scope>NUCLEOTIDE SEQUENCE [LARGE SCALE GENOMIC DNA]</scope>
    <source>
        <strain evidence="2 3">DSM 3997</strain>
    </source>
</reference>
<evidence type="ECO:0000313" key="3">
    <source>
        <dbReference type="Proteomes" id="UP000430345"/>
    </source>
</evidence>
<dbReference type="AlphaFoldDB" id="A0A6I1MIF1"/>
<name>A0A6I1MIF1_9CLOT</name>
<dbReference type="Proteomes" id="UP000430345">
    <property type="component" value="Unassembled WGS sequence"/>
</dbReference>
<feature type="transmembrane region" description="Helical" evidence="1">
    <location>
        <begin position="51"/>
        <end position="72"/>
    </location>
</feature>
<evidence type="ECO:0008006" key="4">
    <source>
        <dbReference type="Google" id="ProtNLM"/>
    </source>
</evidence>
<dbReference type="EMBL" id="WHJC01000001">
    <property type="protein sequence ID" value="MPQ42188.1"/>
    <property type="molecule type" value="Genomic_DNA"/>
</dbReference>
<feature type="transmembrane region" description="Helical" evidence="1">
    <location>
        <begin position="27"/>
        <end position="45"/>
    </location>
</feature>
<comment type="caution">
    <text evidence="2">The sequence shown here is derived from an EMBL/GenBank/DDBJ whole genome shotgun (WGS) entry which is preliminary data.</text>
</comment>
<keyword evidence="3" id="KW-1185">Reference proteome</keyword>
<proteinExistence type="predicted"/>